<gene>
    <name evidence="2" type="ORF">ISU07_08655</name>
</gene>
<sequence>MHRKVTVRQRPERRRDERGAVAIMIAFTLTAICVVTAMVMDFGLVRLDRQVDRSAADSATLAGLHGLNKDDGIPHSYVGVCAAVRYLKANDPRFVGINEATGWKDGNNAATGNGCSSTALTLKSCKPADKSTWAKWHWAGSTGDLSMDVTIQSGFSFATAPALPEDSLAASSSDTTDTTKRYCDTLAVTIGQSRKPGLGSLATSSRLSTVVRSVGRVKTVPGSSAPAMLLLKRTGCPALRTGNSGSGSGTFIHVLGAITSTGLAQAGSIHADSDGTGCTGGSNSNIFIGAQDSGIVAYAAPLVSNPTAPDPTKPGLVTSYAAATGANQGVVRDQLDYVYGSTALTSGGTRNEVSARPLITRKLIDDRYFTGVKAAITAAAPIFSAPAAPAGFNKTLNNCTPTAAQVASITSADTLYVNCTANNGFQASGITINANAVYFNGTVNPSGTLKMPNATKVYIGNQGNKTNALAIGNGASFEMNNSAANMSGTLCSTAVNAGLTKGTLFIRTGSIAESNGGMLRLCRTTAFMLGGQSDGCVPATSGNAPTTTPCAGTLGTGQFTQTGGDIDWTAPNSLDQTLDTTTNTSLPAAVTAWADPNGPEDLALWSESATNTSQTYNMNGGGIFNVRGVFMVPNADPFKISGGAGMNLTNAQYIVTSIELNGGTQITMKVDPNSAVTLPDLDLVGLIR</sequence>
<dbReference type="Proteomes" id="UP000640489">
    <property type="component" value="Unassembled WGS sequence"/>
</dbReference>
<dbReference type="RefSeq" id="WP_194706363.1">
    <property type="nucleotide sequence ID" value="NZ_JADKPN010000003.1"/>
</dbReference>
<proteinExistence type="predicted"/>
<organism evidence="2 3">
    <name type="scientific">Nocardioides islandensis</name>
    <dbReference type="NCBI Taxonomy" id="433663"/>
    <lineage>
        <taxon>Bacteria</taxon>
        <taxon>Bacillati</taxon>
        <taxon>Actinomycetota</taxon>
        <taxon>Actinomycetes</taxon>
        <taxon>Propionibacteriales</taxon>
        <taxon>Nocardioidaceae</taxon>
        <taxon>Nocardioides</taxon>
    </lineage>
</organism>
<dbReference type="AlphaFoldDB" id="A0A930VFU1"/>
<keyword evidence="1" id="KW-0472">Membrane</keyword>
<protein>
    <submittedName>
        <fullName evidence="2">Uncharacterized protein</fullName>
    </submittedName>
</protein>
<accession>A0A930VFU1</accession>
<evidence type="ECO:0000313" key="2">
    <source>
        <dbReference type="EMBL" id="MBF4763195.1"/>
    </source>
</evidence>
<keyword evidence="1" id="KW-0812">Transmembrane</keyword>
<feature type="transmembrane region" description="Helical" evidence="1">
    <location>
        <begin position="21"/>
        <end position="45"/>
    </location>
</feature>
<keyword evidence="3" id="KW-1185">Reference proteome</keyword>
<reference evidence="2" key="1">
    <citation type="submission" date="2020-11" db="EMBL/GenBank/DDBJ databases">
        <title>Nocardioides sp. nov., isolated from Soil of Cynanchum wilfordii Hemsley rhizosphere.</title>
        <authorList>
            <person name="Lee J.-S."/>
            <person name="Suh M.K."/>
            <person name="Kim J.-S."/>
        </authorList>
    </citation>
    <scope>NUCLEOTIDE SEQUENCE</scope>
    <source>
        <strain evidence="2">KCTC 19275</strain>
    </source>
</reference>
<dbReference type="EMBL" id="JADKPN010000003">
    <property type="protein sequence ID" value="MBF4763195.1"/>
    <property type="molecule type" value="Genomic_DNA"/>
</dbReference>
<evidence type="ECO:0000313" key="3">
    <source>
        <dbReference type="Proteomes" id="UP000640489"/>
    </source>
</evidence>
<evidence type="ECO:0000256" key="1">
    <source>
        <dbReference type="SAM" id="Phobius"/>
    </source>
</evidence>
<comment type="caution">
    <text evidence="2">The sequence shown here is derived from an EMBL/GenBank/DDBJ whole genome shotgun (WGS) entry which is preliminary data.</text>
</comment>
<keyword evidence="1" id="KW-1133">Transmembrane helix</keyword>
<name>A0A930VFU1_9ACTN</name>